<proteinExistence type="predicted"/>
<dbReference type="InterPro" id="IPR002645">
    <property type="entry name" value="STAS_dom"/>
</dbReference>
<dbReference type="eggNOG" id="COG2203">
    <property type="taxonomic scope" value="Bacteria"/>
</dbReference>
<comment type="caution">
    <text evidence="3">The sequence shown here is derived from an EMBL/GenBank/DDBJ whole genome shotgun (WGS) entry which is preliminary data.</text>
</comment>
<reference evidence="3 4" key="1">
    <citation type="submission" date="2007-06" db="EMBL/GenBank/DDBJ databases">
        <authorList>
            <person name="Shimkets L."/>
            <person name="Ferriera S."/>
            <person name="Johnson J."/>
            <person name="Kravitz S."/>
            <person name="Beeson K."/>
            <person name="Sutton G."/>
            <person name="Rogers Y.-H."/>
            <person name="Friedman R."/>
            <person name="Frazier M."/>
            <person name="Venter J.C."/>
        </authorList>
    </citation>
    <scope>NUCLEOTIDE SEQUENCE [LARGE SCALE GENOMIC DNA]</scope>
    <source>
        <strain evidence="3 4">SIR-1</strain>
    </source>
</reference>
<dbReference type="Pfam" id="PF01590">
    <property type="entry name" value="GAF"/>
    <property type="match status" value="1"/>
</dbReference>
<dbReference type="CDD" id="cd07041">
    <property type="entry name" value="STAS_RsbR_RsbS_like"/>
    <property type="match status" value="1"/>
</dbReference>
<organism evidence="3 4">
    <name type="scientific">Plesiocystis pacifica SIR-1</name>
    <dbReference type="NCBI Taxonomy" id="391625"/>
    <lineage>
        <taxon>Bacteria</taxon>
        <taxon>Pseudomonadati</taxon>
        <taxon>Myxococcota</taxon>
        <taxon>Polyangia</taxon>
        <taxon>Nannocystales</taxon>
        <taxon>Nannocystaceae</taxon>
        <taxon>Plesiocystis</taxon>
    </lineage>
</organism>
<evidence type="ECO:0000313" key="3">
    <source>
        <dbReference type="EMBL" id="EDM79209.1"/>
    </source>
</evidence>
<dbReference type="InterPro" id="IPR036513">
    <property type="entry name" value="STAS_dom_sf"/>
</dbReference>
<dbReference type="SMART" id="SM00065">
    <property type="entry name" value="GAF"/>
    <property type="match status" value="1"/>
</dbReference>
<dbReference type="SUPFAM" id="SSF55781">
    <property type="entry name" value="GAF domain-like"/>
    <property type="match status" value="1"/>
</dbReference>
<dbReference type="AlphaFoldDB" id="A6G497"/>
<protein>
    <submittedName>
        <fullName evidence="3">Sigma-B regulator RsbR</fullName>
    </submittedName>
</protein>
<dbReference type="OrthoDB" id="5506858at2"/>
<feature type="domain" description="STAS" evidence="2">
    <location>
        <begin position="243"/>
        <end position="354"/>
    </location>
</feature>
<dbReference type="Proteomes" id="UP000005801">
    <property type="component" value="Unassembled WGS sequence"/>
</dbReference>
<dbReference type="EMBL" id="ABCS01000021">
    <property type="protein sequence ID" value="EDM79209.1"/>
    <property type="molecule type" value="Genomic_DNA"/>
</dbReference>
<dbReference type="Gene3D" id="3.30.750.24">
    <property type="entry name" value="STAS domain"/>
    <property type="match status" value="1"/>
</dbReference>
<dbReference type="Gene3D" id="3.30.450.40">
    <property type="match status" value="1"/>
</dbReference>
<dbReference type="InterPro" id="IPR029016">
    <property type="entry name" value="GAF-like_dom_sf"/>
</dbReference>
<feature type="coiled-coil region" evidence="1">
    <location>
        <begin position="215"/>
        <end position="242"/>
    </location>
</feature>
<dbReference type="Pfam" id="PF01740">
    <property type="entry name" value="STAS"/>
    <property type="match status" value="1"/>
</dbReference>
<dbReference type="InterPro" id="IPR051932">
    <property type="entry name" value="Bact_StressResp_Reg"/>
</dbReference>
<keyword evidence="1" id="KW-0175">Coiled coil</keyword>
<dbReference type="PANTHER" id="PTHR33745">
    <property type="entry name" value="RSBT ANTAGONIST PROTEIN RSBS-RELATED"/>
    <property type="match status" value="1"/>
</dbReference>
<accession>A6G497</accession>
<dbReference type="STRING" id="391625.PPSIR1_03693"/>
<name>A6G497_9BACT</name>
<dbReference type="eggNOG" id="COG1366">
    <property type="taxonomic scope" value="Bacteria"/>
</dbReference>
<dbReference type="RefSeq" id="WP_006971546.1">
    <property type="nucleotide sequence ID" value="NZ_ABCS01000021.1"/>
</dbReference>
<dbReference type="InterPro" id="IPR003018">
    <property type="entry name" value="GAF"/>
</dbReference>
<evidence type="ECO:0000313" key="4">
    <source>
        <dbReference type="Proteomes" id="UP000005801"/>
    </source>
</evidence>
<evidence type="ECO:0000259" key="2">
    <source>
        <dbReference type="PROSITE" id="PS50801"/>
    </source>
</evidence>
<dbReference type="SUPFAM" id="SSF52091">
    <property type="entry name" value="SpoIIaa-like"/>
    <property type="match status" value="1"/>
</dbReference>
<evidence type="ECO:0000256" key="1">
    <source>
        <dbReference type="SAM" id="Coils"/>
    </source>
</evidence>
<gene>
    <name evidence="3" type="ORF">PPSIR1_03693</name>
</gene>
<dbReference type="PANTHER" id="PTHR33745:SF1">
    <property type="entry name" value="RSBT ANTAGONIST PROTEIN RSBS"/>
    <property type="match status" value="1"/>
</dbReference>
<dbReference type="PROSITE" id="PS50801">
    <property type="entry name" value="STAS"/>
    <property type="match status" value="1"/>
</dbReference>
<keyword evidence="4" id="KW-1185">Reference proteome</keyword>
<sequence length="362" mass="39595">MDLPLDDPALDALALRTADGADGPQIAALIEELRARRRQAALETQLQSHQAVLLKLARSEAITQGAMDEALREITETGAAILGVPHCGVWRYLDDRRGLLCLDEYSSGEALHRGGREFLSAEYPRYFAALEQARLIATPDLREDPRTAELGEGAPETVTAMVDAPIRVAGSLFGVICFKHEGRRRAWTPSQTQFAGALADFIALATESDQRRRTELELRETIEVAEQRLETIERQRQAIAALSAPLIDVWEGVIAVPLVGLLDSERSVELTERLLQRVSTANTHSVILDLTGIEFIDTMTAKLLLQMVRATALLGAFCVLSGIRPEIAQTLVGLGVDLGEATTVRSLREALATCLRRERASS</sequence>